<protein>
    <submittedName>
        <fullName evidence="5">Probable alcohol dehydrogenase, class IV</fullName>
    </submittedName>
</protein>
<feature type="domain" description="Fe-containing alcohol dehydrogenase-like C-terminal" evidence="4">
    <location>
        <begin position="165"/>
        <end position="348"/>
    </location>
</feature>
<evidence type="ECO:0000313" key="6">
    <source>
        <dbReference type="Proteomes" id="UP000219369"/>
    </source>
</evidence>
<dbReference type="PANTHER" id="PTHR11496">
    <property type="entry name" value="ALCOHOL DEHYDROGENASE"/>
    <property type="match status" value="1"/>
</dbReference>
<dbReference type="Gene3D" id="1.20.1090.10">
    <property type="entry name" value="Dehydroquinate synthase-like - alpha domain"/>
    <property type="match status" value="1"/>
</dbReference>
<feature type="domain" description="Alcohol dehydrogenase iron-type/glycerol dehydrogenase GldA" evidence="3">
    <location>
        <begin position="10"/>
        <end position="152"/>
    </location>
</feature>
<dbReference type="AlphaFoldDB" id="A0A2H3U3L2"/>
<dbReference type="GO" id="GO:0046872">
    <property type="term" value="F:metal ion binding"/>
    <property type="evidence" value="ECO:0007669"/>
    <property type="project" value="InterPro"/>
</dbReference>
<name>A0A2H3U3L2_FUSOX</name>
<dbReference type="Pfam" id="PF00465">
    <property type="entry name" value="Fe-ADH"/>
    <property type="match status" value="1"/>
</dbReference>
<dbReference type="VEuPathDB" id="FungiDB:FOC1_g10001446"/>
<keyword evidence="1" id="KW-0560">Oxidoreductase</keyword>
<evidence type="ECO:0000256" key="2">
    <source>
        <dbReference type="ARBA" id="ARBA00023027"/>
    </source>
</evidence>
<dbReference type="VEuPathDB" id="FungiDB:FOZG_02205"/>
<sequence>MEAFVYSANPARIIFGSGTIQKLPEELSKLGVTRPLVLSTPQQVTQAENVSKILSGNIAGFFSEARMHTPVDVTQRACDHAAATQADALMSIGGGSTTGLGKAISIRTGLPHLSISTTYAGSEVTTHLGETANGRKETKADPKILPAVVIYDFDLTLTLPANLAAASGVNTMAHAIEDLYARNHNPVINLLATQGVKAMANALPELVENPTSMNARSMALYGAWLCGICLGNGGMSLHHNLCHTLGGSFDLPHAETHTILLPHALSYNAPKAPETMKALGEVLSGSDGDAVKGLNALLSRIKVERGLKALGMKESDIDKAADIAMSKNFWNPREVERTAIRELIRRAWAGEEARADF</sequence>
<dbReference type="VEuPathDB" id="FungiDB:FOC4_g10002001"/>
<dbReference type="VEuPathDB" id="FungiDB:FOIG_11166"/>
<dbReference type="VEuPathDB" id="FungiDB:FOXG_01377"/>
<dbReference type="Pfam" id="PF25137">
    <property type="entry name" value="ADH_Fe_C"/>
    <property type="match status" value="1"/>
</dbReference>
<reference evidence="6" key="1">
    <citation type="submission" date="2016-09" db="EMBL/GenBank/DDBJ databases">
        <authorList>
            <person name="Guldener U."/>
        </authorList>
    </citation>
    <scope>NUCLEOTIDE SEQUENCE [LARGE SCALE GENOMIC DNA]</scope>
    <source>
        <strain evidence="6">V64-1</strain>
    </source>
</reference>
<dbReference type="OrthoDB" id="3360544at2759"/>
<dbReference type="VEuPathDB" id="FungiDB:HZS61_001704"/>
<keyword evidence="2" id="KW-0520">NAD</keyword>
<dbReference type="GO" id="GO:0005739">
    <property type="term" value="C:mitochondrion"/>
    <property type="evidence" value="ECO:0007669"/>
    <property type="project" value="TreeGrafter"/>
</dbReference>
<gene>
    <name evidence="5" type="ORF">FRV6_14204</name>
</gene>
<accession>A0A2H3U3L2</accession>
<proteinExistence type="predicted"/>
<organism evidence="5 6">
    <name type="scientific">Fusarium oxysporum</name>
    <name type="common">Fusarium vascular wilt</name>
    <dbReference type="NCBI Taxonomy" id="5507"/>
    <lineage>
        <taxon>Eukaryota</taxon>
        <taxon>Fungi</taxon>
        <taxon>Dikarya</taxon>
        <taxon>Ascomycota</taxon>
        <taxon>Pezizomycotina</taxon>
        <taxon>Sordariomycetes</taxon>
        <taxon>Hypocreomycetidae</taxon>
        <taxon>Hypocreales</taxon>
        <taxon>Nectriaceae</taxon>
        <taxon>Fusarium</taxon>
        <taxon>Fusarium oxysporum species complex</taxon>
    </lineage>
</organism>
<dbReference type="InterPro" id="IPR034786">
    <property type="entry name" value="MAR"/>
</dbReference>
<dbReference type="SUPFAM" id="SSF56796">
    <property type="entry name" value="Dehydroquinate synthase-like"/>
    <property type="match status" value="1"/>
</dbReference>
<evidence type="ECO:0000313" key="5">
    <source>
        <dbReference type="EMBL" id="SCO90076.1"/>
    </source>
</evidence>
<dbReference type="InterPro" id="IPR056798">
    <property type="entry name" value="ADH_Fe_C"/>
</dbReference>
<dbReference type="CDD" id="cd08177">
    <property type="entry name" value="MAR"/>
    <property type="match status" value="1"/>
</dbReference>
<dbReference type="Gene3D" id="3.40.50.1970">
    <property type="match status" value="1"/>
</dbReference>
<evidence type="ECO:0000259" key="4">
    <source>
        <dbReference type="Pfam" id="PF25137"/>
    </source>
</evidence>
<evidence type="ECO:0000259" key="3">
    <source>
        <dbReference type="Pfam" id="PF00465"/>
    </source>
</evidence>
<dbReference type="PANTHER" id="PTHR11496:SF105">
    <property type="entry name" value="REDUCTASE, PUTATIVE (AFU_ORTHOLOGUE AFUA_6G07090)-RELATED"/>
    <property type="match status" value="1"/>
</dbReference>
<dbReference type="InterPro" id="IPR001670">
    <property type="entry name" value="ADH_Fe/GldA"/>
</dbReference>
<dbReference type="Proteomes" id="UP000219369">
    <property type="component" value="Unassembled WGS sequence"/>
</dbReference>
<dbReference type="GO" id="GO:0004022">
    <property type="term" value="F:alcohol dehydrogenase (NAD+) activity"/>
    <property type="evidence" value="ECO:0007669"/>
    <property type="project" value="TreeGrafter"/>
</dbReference>
<evidence type="ECO:0000256" key="1">
    <source>
        <dbReference type="ARBA" id="ARBA00023002"/>
    </source>
</evidence>
<dbReference type="VEuPathDB" id="FungiDB:FOMG_02222"/>
<dbReference type="GO" id="GO:0018506">
    <property type="term" value="F:maleylacetate reductase activity"/>
    <property type="evidence" value="ECO:0007669"/>
    <property type="project" value="InterPro"/>
</dbReference>
<dbReference type="EMBL" id="FMJY01000008">
    <property type="protein sequence ID" value="SCO90076.1"/>
    <property type="molecule type" value="Genomic_DNA"/>
</dbReference>
<dbReference type="InterPro" id="IPR039697">
    <property type="entry name" value="Alcohol_dehydrogenase_Fe"/>
</dbReference>